<organism evidence="3 4">
    <name type="scientific">Halorubellus litoreus</name>
    <dbReference type="NCBI Taxonomy" id="755308"/>
    <lineage>
        <taxon>Archaea</taxon>
        <taxon>Methanobacteriati</taxon>
        <taxon>Methanobacteriota</taxon>
        <taxon>Stenosarchaea group</taxon>
        <taxon>Halobacteria</taxon>
        <taxon>Halobacteriales</taxon>
        <taxon>Halorubellaceae</taxon>
        <taxon>Halorubellus</taxon>
    </lineage>
</organism>
<evidence type="ECO:0000313" key="4">
    <source>
        <dbReference type="Proteomes" id="UP001596395"/>
    </source>
</evidence>
<evidence type="ECO:0000259" key="2">
    <source>
        <dbReference type="Pfam" id="PF25213"/>
    </source>
</evidence>
<dbReference type="InterPro" id="IPR013561">
    <property type="entry name" value="FilR1_middle_dom"/>
</dbReference>
<dbReference type="Proteomes" id="UP001596395">
    <property type="component" value="Unassembled WGS sequence"/>
</dbReference>
<name>A0ABD5VGB6_9EURY</name>
<dbReference type="Pfam" id="PF08350">
    <property type="entry name" value="FilR1_middle"/>
    <property type="match status" value="1"/>
</dbReference>
<evidence type="ECO:0000259" key="1">
    <source>
        <dbReference type="Pfam" id="PF08350"/>
    </source>
</evidence>
<feature type="domain" description="Methanogenesis regulatory protein FilR1 middle" evidence="1">
    <location>
        <begin position="121"/>
        <end position="252"/>
    </location>
</feature>
<comment type="caution">
    <text evidence="3">The sequence shown here is derived from an EMBL/GenBank/DDBJ whole genome shotgun (WGS) entry which is preliminary data.</text>
</comment>
<dbReference type="InterPro" id="IPR036390">
    <property type="entry name" value="WH_DNA-bd_sf"/>
</dbReference>
<dbReference type="AlphaFoldDB" id="A0ABD5VGB6"/>
<dbReference type="Pfam" id="PF25213">
    <property type="entry name" value="HVO_A0261_N"/>
    <property type="match status" value="1"/>
</dbReference>
<dbReference type="InterPro" id="IPR057527">
    <property type="entry name" value="HVO_A0261-like_N"/>
</dbReference>
<dbReference type="Gene3D" id="1.10.10.10">
    <property type="entry name" value="Winged helix-like DNA-binding domain superfamily/Winged helix DNA-binding domain"/>
    <property type="match status" value="1"/>
</dbReference>
<dbReference type="EMBL" id="JBHSXN010000002">
    <property type="protein sequence ID" value="MFC6953127.1"/>
    <property type="molecule type" value="Genomic_DNA"/>
</dbReference>
<evidence type="ECO:0000313" key="3">
    <source>
        <dbReference type="EMBL" id="MFC6953127.1"/>
    </source>
</evidence>
<sequence length="259" mass="28565">MNPGERDELVRTLTRRREVLEALDDSACRKPELARELDVARSTVDRTIRQLGTQALVERGEGGYELTTCGEVAVDLYERFASRLDAMCDARDVVAKLPSREFAHPDVLEDATVIRAASSAPDRPVRAFLDIVEDAEHARGFSPTAYGAYVDVFERRVVDAGMTAEFAFSDDALAELTTTHREPIQRAVETGRVAVHRIESLPMVGVSVLQREDGSRVLAMGVYDGTGMAALVKNDTESALSWGDALVDDYFERADEMPL</sequence>
<dbReference type="InterPro" id="IPR036388">
    <property type="entry name" value="WH-like_DNA-bd_sf"/>
</dbReference>
<feature type="domain" description="HVO-A0261-like N-terminal" evidence="2">
    <location>
        <begin position="13"/>
        <end position="86"/>
    </location>
</feature>
<gene>
    <name evidence="3" type="ORF">ACFQGB_09650</name>
</gene>
<dbReference type="SUPFAM" id="SSF46785">
    <property type="entry name" value="Winged helix' DNA-binding domain"/>
    <property type="match status" value="1"/>
</dbReference>
<accession>A0ABD5VGB6</accession>
<dbReference type="RefSeq" id="WP_336350095.1">
    <property type="nucleotide sequence ID" value="NZ_JAZAQL010000002.1"/>
</dbReference>
<reference evidence="3 4" key="1">
    <citation type="journal article" date="2019" name="Int. J. Syst. Evol. Microbiol.">
        <title>The Global Catalogue of Microorganisms (GCM) 10K type strain sequencing project: providing services to taxonomists for standard genome sequencing and annotation.</title>
        <authorList>
            <consortium name="The Broad Institute Genomics Platform"/>
            <consortium name="The Broad Institute Genome Sequencing Center for Infectious Disease"/>
            <person name="Wu L."/>
            <person name="Ma J."/>
        </authorList>
    </citation>
    <scope>NUCLEOTIDE SEQUENCE [LARGE SCALE GENOMIC DNA]</scope>
    <source>
        <strain evidence="3 4">GX26</strain>
    </source>
</reference>
<keyword evidence="4" id="KW-1185">Reference proteome</keyword>
<protein>
    <submittedName>
        <fullName evidence="3">Helix-turn-helix transcriptional regulator</fullName>
    </submittedName>
</protein>
<proteinExistence type="predicted"/>